<keyword evidence="6 12" id="KW-0472">Membrane</keyword>
<dbReference type="EnsemblPlants" id="OPUNC06G05580.1">
    <property type="protein sequence ID" value="OPUNC06G05580.1"/>
    <property type="gene ID" value="OPUNC06G05580"/>
</dbReference>
<dbReference type="SUPFAM" id="SSF53850">
    <property type="entry name" value="Periplasmic binding protein-like II"/>
    <property type="match status" value="2"/>
</dbReference>
<accession>A0A0E0L8T8</accession>
<protein>
    <recommendedName>
        <fullName evidence="13">Ionotropic glutamate receptor C-terminal domain-containing protein</fullName>
    </recommendedName>
</protein>
<evidence type="ECO:0000256" key="5">
    <source>
        <dbReference type="ARBA" id="ARBA00023065"/>
    </source>
</evidence>
<dbReference type="FunFam" id="1.10.287.70:FF:000163">
    <property type="entry name" value="Glutamate receptor"/>
    <property type="match status" value="1"/>
</dbReference>
<sequence>MQIQAVITEDLIKTVQVRAIIAAPQTSAEADFMAHLGNHNRIPILSFSGISPTSEQPHTMPYFVQTAANDLLQAKPIVSIVMYFSWPEVVLVCEDSAYGTGILPRLTAELEGKDSRISEVVFVPVDATDRHLIKVMDRLKHMETRVFIVHMRSSLAARIFVMANGARMMSKGYAWIATSSFGNAVDSLRSHAINSMEGVVTLRPSFNETDHVKRFFAKFQQRISSYDDHFHNDPSMLLLWSYDAGWAIATAAEKARLSSLASTSRPQHELPITGDMLLVSVLKTTFDGLAGTFMLDNKGYQQRPLSYDILNVIGKGTRTVGTWTQEHPSLIFSKNIIWPGDSTNVPKGPSRKDLLIAVPVKHGFQEFVNVSSNKITGCCIDLFDRVMRELKYEGKYKYVRDGDSEDSNHLVQKVHKKQFDVLVGDITITAKRMENVMFTVPFTEIGWTMMVVAKKDTGKRMWIFEKPFTKTLWLASFVLCCFTGFVVWVIEHRINLEFRGTPWEQFGTTFYFIFSTMTMGAVRHYLLLHLFDHEEKLQSNMTRMVVIVWVFFMLILTSSYTANLSSMLTVPCGVSKNSFVKDSLIDMGFDDSNLHSLSTVEQYNQALSNGSVKAIFDEIPYLKLVQSRFPDKYTMADPIYKTGGFAFVFQEGSPLGRRVSEILMMMLESPSKNNTIDFIAKTCLGDRTSVNKKDIGDMPRLDFNDFSGLILISTSVSGLMLLIHLAMFVYKEFPELRAAVPGESGWASLQWVRALFRHFDSRDPKSHNFRVQQQDGIMMNERERGNRVLEGDGDQEAAMDTGGGSTTSGRSNQVEIMATNSQSLQGQTLTIHPFMSAACVSMALDDYYYAAQAHDADGNATAHVELVVRDSRGDVVVAADAANDLITNDQVQAIIIGSHTSAEAEFIAYLGNHTHTPILSFAGTSAPLVPFFLHTAPSDSIQVAPIAAILNVFNWRAAVVLHQNSPYGDSILPDLVYATQGYNIRIIDRVALPIDVTQDYLNNVLQNLKEMPIRVFIVHMLLDLAARVFHQANVAGMMSDGYVWIATTSIGNVVDSLSPDMIDNMQGVVTLRPYVCATGHVMKFISRLKARFWRENRSIDDVHNPSVPLLWAYDTAWALSTAVNLAKVTSSTPGTTLLSALLNTTFDGLAGRFRLVNGQLQLSEYEIVNIIGKGARIVGFWTPESGFCKNLKTESQKGLKQIIWSGDLAIAPKGWDMSSNGQLLRVAVPSKHGFPQIVEVSYSPTTNSSVVKGYCIDVFDTLMKNLHYPVAYQYEPIGNSLGNYDNLLSLVHEKKVDAMVGDTTITVSRMNKVSFTMPFTEVGLSMVVAVKKETNWSMWIFLRPLSTTLWIASLAFFFFTGFVVWVLEHRINHEFRGTRWQQFGVTFYFAFSTLVFSHKEKLESNLSRFAVIIWVFVVLILTSSYTASLTSMLTVQQLQPAATNVQDLLRNGNYVGYQKGSTVVQWLEEMGFQKENLRGYASLEEYDDALQRGSENGGVVAVFDEIPYLKAFLSKYCQGYTMVGPTYRLGGFGFAFPIGSPIVHDLWQAFMLPSVQEEMARIDRKWFGDTQTCDSKSSGVGSSSSSLSFSNFSGLFLISGITSSLAPLVHLAILAYQERDELRATFFGIIRALAPRLHPLLRCLRPEQEVDVLHREDTVSL</sequence>
<evidence type="ECO:0000256" key="11">
    <source>
        <dbReference type="SAM" id="MobiDB-lite"/>
    </source>
</evidence>
<dbReference type="CDD" id="cd19990">
    <property type="entry name" value="PBP1_GABAb_receptor_plant"/>
    <property type="match status" value="1"/>
</dbReference>
<feature type="transmembrane region" description="Helical" evidence="12">
    <location>
        <begin position="1592"/>
        <end position="1616"/>
    </location>
</feature>
<dbReference type="InterPro" id="IPR044440">
    <property type="entry name" value="GABAb_receptor_plant_PBP1"/>
</dbReference>
<keyword evidence="7" id="KW-0675">Receptor</keyword>
<evidence type="ECO:0000256" key="7">
    <source>
        <dbReference type="ARBA" id="ARBA00023170"/>
    </source>
</evidence>
<name>A0A0E0L8T8_ORYPU</name>
<dbReference type="STRING" id="4537.A0A0E0L8T8"/>
<dbReference type="FunFam" id="3.40.190.10:FF:000217">
    <property type="entry name" value="Glutamate receptor"/>
    <property type="match status" value="1"/>
</dbReference>
<dbReference type="CDD" id="cd13686">
    <property type="entry name" value="GluR_Plant"/>
    <property type="match status" value="2"/>
</dbReference>
<proteinExistence type="predicted"/>
<dbReference type="GO" id="GO:0016020">
    <property type="term" value="C:membrane"/>
    <property type="evidence" value="ECO:0007669"/>
    <property type="project" value="UniProtKB-SubCell"/>
</dbReference>
<evidence type="ECO:0000259" key="13">
    <source>
        <dbReference type="SMART" id="SM00079"/>
    </source>
</evidence>
<feature type="transmembrane region" description="Helical" evidence="12">
    <location>
        <begin position="1409"/>
        <end position="1427"/>
    </location>
</feature>
<dbReference type="FunFam" id="3.40.190.10:FF:000054">
    <property type="entry name" value="Glutamate receptor"/>
    <property type="match status" value="1"/>
</dbReference>
<dbReference type="InterPro" id="IPR001320">
    <property type="entry name" value="Iontro_rcpt_C"/>
</dbReference>
<evidence type="ECO:0000256" key="8">
    <source>
        <dbReference type="ARBA" id="ARBA00023180"/>
    </source>
</evidence>
<evidence type="ECO:0000313" key="14">
    <source>
        <dbReference type="EnsemblPlants" id="OPUNC06G05580.1"/>
    </source>
</evidence>
<evidence type="ECO:0000256" key="2">
    <source>
        <dbReference type="ARBA" id="ARBA00022448"/>
    </source>
</evidence>
<dbReference type="GO" id="GO:0015276">
    <property type="term" value="F:ligand-gated monoatomic ion channel activity"/>
    <property type="evidence" value="ECO:0007669"/>
    <property type="project" value="InterPro"/>
</dbReference>
<organism evidence="14">
    <name type="scientific">Oryza punctata</name>
    <name type="common">Red rice</name>
    <dbReference type="NCBI Taxonomy" id="4537"/>
    <lineage>
        <taxon>Eukaryota</taxon>
        <taxon>Viridiplantae</taxon>
        <taxon>Streptophyta</taxon>
        <taxon>Embryophyta</taxon>
        <taxon>Tracheophyta</taxon>
        <taxon>Spermatophyta</taxon>
        <taxon>Magnoliopsida</taxon>
        <taxon>Liliopsida</taxon>
        <taxon>Poales</taxon>
        <taxon>Poaceae</taxon>
        <taxon>BOP clade</taxon>
        <taxon>Oryzoideae</taxon>
        <taxon>Oryzeae</taxon>
        <taxon>Oryzinae</taxon>
        <taxon>Oryza</taxon>
    </lineage>
</organism>
<dbReference type="eggNOG" id="KOG1052">
    <property type="taxonomic scope" value="Eukaryota"/>
</dbReference>
<keyword evidence="9" id="KW-1071">Ligand-gated ion channel</keyword>
<dbReference type="InterPro" id="IPR015683">
    <property type="entry name" value="Ionotropic_Glu_rcpt"/>
</dbReference>
<dbReference type="FunFam" id="3.40.50.2300:FF:000188">
    <property type="entry name" value="Glutamate receptor"/>
    <property type="match status" value="2"/>
</dbReference>
<dbReference type="Pfam" id="PF01094">
    <property type="entry name" value="ANF_receptor"/>
    <property type="match status" value="2"/>
</dbReference>
<dbReference type="Gene3D" id="3.40.50.2300">
    <property type="match status" value="5"/>
</dbReference>
<feature type="domain" description="Ionotropic glutamate receptor C-terminal" evidence="13">
    <location>
        <begin position="1223"/>
        <end position="1569"/>
    </location>
</feature>
<keyword evidence="5" id="KW-0406">Ion transport</keyword>
<dbReference type="InterPro" id="IPR028082">
    <property type="entry name" value="Peripla_BP_I"/>
</dbReference>
<evidence type="ECO:0000256" key="12">
    <source>
        <dbReference type="SAM" id="Phobius"/>
    </source>
</evidence>
<dbReference type="Pfam" id="PF10613">
    <property type="entry name" value="Lig_chan-Glu_bd"/>
    <property type="match status" value="2"/>
</dbReference>
<evidence type="ECO:0000256" key="9">
    <source>
        <dbReference type="ARBA" id="ARBA00023286"/>
    </source>
</evidence>
<dbReference type="SMART" id="SM00079">
    <property type="entry name" value="PBPe"/>
    <property type="match status" value="2"/>
</dbReference>
<evidence type="ECO:0000313" key="15">
    <source>
        <dbReference type="Proteomes" id="UP000026962"/>
    </source>
</evidence>
<dbReference type="InterPro" id="IPR001828">
    <property type="entry name" value="ANF_lig-bd_rcpt"/>
</dbReference>
<keyword evidence="4 12" id="KW-1133">Transmembrane helix</keyword>
<dbReference type="Gramene" id="OPUNC06G05580.1">
    <property type="protein sequence ID" value="OPUNC06G05580.1"/>
    <property type="gene ID" value="OPUNC06G05580"/>
</dbReference>
<keyword evidence="2" id="KW-0813">Transport</keyword>
<evidence type="ECO:0000256" key="6">
    <source>
        <dbReference type="ARBA" id="ARBA00023136"/>
    </source>
</evidence>
<feature type="transmembrane region" description="Helical" evidence="12">
    <location>
        <begin position="472"/>
        <end position="490"/>
    </location>
</feature>
<feature type="transmembrane region" description="Helical" evidence="12">
    <location>
        <begin position="1348"/>
        <end position="1367"/>
    </location>
</feature>
<dbReference type="PANTHER" id="PTHR18966">
    <property type="entry name" value="IONOTROPIC GLUTAMATE RECEPTOR"/>
    <property type="match status" value="1"/>
</dbReference>
<dbReference type="Gene3D" id="3.40.190.10">
    <property type="entry name" value="Periplasmic binding protein-like II"/>
    <property type="match status" value="2"/>
</dbReference>
<reference evidence="14" key="1">
    <citation type="submission" date="2015-04" db="UniProtKB">
        <authorList>
            <consortium name="EnsemblPlants"/>
        </authorList>
    </citation>
    <scope>IDENTIFICATION</scope>
</reference>
<keyword evidence="15" id="KW-1185">Reference proteome</keyword>
<dbReference type="Gene3D" id="1.10.287.70">
    <property type="match status" value="2"/>
</dbReference>
<reference evidence="14" key="2">
    <citation type="submission" date="2018-05" db="EMBL/GenBank/DDBJ databases">
        <title>OpunRS2 (Oryza punctata Reference Sequence Version 2).</title>
        <authorList>
            <person name="Zhang J."/>
            <person name="Kudrna D."/>
            <person name="Lee S."/>
            <person name="Talag J."/>
            <person name="Welchert J."/>
            <person name="Wing R.A."/>
        </authorList>
    </citation>
    <scope>NUCLEOTIDE SEQUENCE [LARGE SCALE GENOMIC DNA]</scope>
</reference>
<feature type="region of interest" description="Disordered" evidence="11">
    <location>
        <begin position="790"/>
        <end position="809"/>
    </location>
</feature>
<feature type="transmembrane region" description="Helical" evidence="12">
    <location>
        <begin position="706"/>
        <end position="730"/>
    </location>
</feature>
<keyword evidence="8" id="KW-0325">Glycoprotein</keyword>
<dbReference type="InterPro" id="IPR019594">
    <property type="entry name" value="Glu/Gly-bd"/>
</dbReference>
<dbReference type="SUPFAM" id="SSF53822">
    <property type="entry name" value="Periplasmic binding protein-like I"/>
    <property type="match status" value="2"/>
</dbReference>
<feature type="transmembrane region" description="Helical" evidence="12">
    <location>
        <begin position="543"/>
        <end position="561"/>
    </location>
</feature>
<keyword evidence="3 12" id="KW-0812">Transmembrane</keyword>
<feature type="transmembrane region" description="Helical" evidence="12">
    <location>
        <begin position="1379"/>
        <end position="1397"/>
    </location>
</feature>
<evidence type="ECO:0000256" key="3">
    <source>
        <dbReference type="ARBA" id="ARBA00022692"/>
    </source>
</evidence>
<keyword evidence="10" id="KW-0407">Ion channel</keyword>
<feature type="transmembrane region" description="Helical" evidence="12">
    <location>
        <begin position="510"/>
        <end position="531"/>
    </location>
</feature>
<dbReference type="OMA" id="IRIHASA"/>
<dbReference type="Proteomes" id="UP000026962">
    <property type="component" value="Chromosome 6"/>
</dbReference>
<comment type="subcellular location">
    <subcellularLocation>
        <location evidence="1">Membrane</location>
        <topology evidence="1">Multi-pass membrane protein</topology>
    </subcellularLocation>
</comment>
<feature type="domain" description="Ionotropic glutamate receptor C-terminal" evidence="13">
    <location>
        <begin position="353"/>
        <end position="686"/>
    </location>
</feature>
<evidence type="ECO:0000256" key="4">
    <source>
        <dbReference type="ARBA" id="ARBA00022989"/>
    </source>
</evidence>
<evidence type="ECO:0000256" key="1">
    <source>
        <dbReference type="ARBA" id="ARBA00004141"/>
    </source>
</evidence>
<dbReference type="Pfam" id="PF00060">
    <property type="entry name" value="Lig_chan"/>
    <property type="match status" value="2"/>
</dbReference>
<evidence type="ECO:0000256" key="10">
    <source>
        <dbReference type="ARBA" id="ARBA00023303"/>
    </source>
</evidence>